<evidence type="ECO:0000256" key="1">
    <source>
        <dbReference type="SAM" id="Phobius"/>
    </source>
</evidence>
<gene>
    <name evidence="2" type="ORF">VNO77_03443</name>
</gene>
<organism evidence="2 3">
    <name type="scientific">Canavalia gladiata</name>
    <name type="common">Sword bean</name>
    <name type="synonym">Dolichos gladiatus</name>
    <dbReference type="NCBI Taxonomy" id="3824"/>
    <lineage>
        <taxon>Eukaryota</taxon>
        <taxon>Viridiplantae</taxon>
        <taxon>Streptophyta</taxon>
        <taxon>Embryophyta</taxon>
        <taxon>Tracheophyta</taxon>
        <taxon>Spermatophyta</taxon>
        <taxon>Magnoliopsida</taxon>
        <taxon>eudicotyledons</taxon>
        <taxon>Gunneridae</taxon>
        <taxon>Pentapetalae</taxon>
        <taxon>rosids</taxon>
        <taxon>fabids</taxon>
        <taxon>Fabales</taxon>
        <taxon>Fabaceae</taxon>
        <taxon>Papilionoideae</taxon>
        <taxon>50 kb inversion clade</taxon>
        <taxon>NPAAA clade</taxon>
        <taxon>indigoferoid/millettioid clade</taxon>
        <taxon>Phaseoleae</taxon>
        <taxon>Canavalia</taxon>
    </lineage>
</organism>
<comment type="caution">
    <text evidence="2">The sequence shown here is derived from an EMBL/GenBank/DDBJ whole genome shotgun (WGS) entry which is preliminary data.</text>
</comment>
<sequence>MLIYFEDKVFNNRNHVIKQGYSSAFLFWMPLDWCISLSREAVTNQSRESDLIYFTVSSGMNIWCRLSAHMHVPHAKTKGLMLLRECKVIEKRDQHRESHTKGRWFLLQGENEQRSIWFHESSCHEGFHCGLSAFSIFFGIQGRFNTLGLSYQDIFGKLCLWKLVMSVLSFSSTSAMMFGLYLLYYFGVFGRQIGSNKYTVFIMFSIITSLLLEVLAVALLKDCTANLVSPRPYGLVFASSVLFFFDIPVSTKGVWHSCRPLVPLECLQYPNNEVPQSFCSWFLLPSMGSPHAASTSNVDHMSIKKTGVVEGVSAWSSLSCRIGTAEEWPPNEHTNEDAVRSECKSVVHQVRKMEKEIGIGGASTRLKPLRRRRDFGTHTNVVTCTCTTLILGR</sequence>
<evidence type="ECO:0000313" key="3">
    <source>
        <dbReference type="Proteomes" id="UP001367508"/>
    </source>
</evidence>
<proteinExistence type="predicted"/>
<dbReference type="PANTHER" id="PTHR43066:SF21">
    <property type="entry name" value="UBIQUITIN-ASSOCIATED DOMAIN-CONTAINING PROTEIN 2"/>
    <property type="match status" value="1"/>
</dbReference>
<keyword evidence="1" id="KW-0812">Transmembrane</keyword>
<keyword evidence="3" id="KW-1185">Reference proteome</keyword>
<feature type="transmembrane region" description="Helical" evidence="1">
    <location>
        <begin position="198"/>
        <end position="220"/>
    </location>
</feature>
<dbReference type="PANTHER" id="PTHR43066">
    <property type="entry name" value="RHOMBOID-RELATED PROTEIN"/>
    <property type="match status" value="1"/>
</dbReference>
<evidence type="ECO:0000313" key="2">
    <source>
        <dbReference type="EMBL" id="KAK7361387.1"/>
    </source>
</evidence>
<feature type="transmembrane region" description="Helical" evidence="1">
    <location>
        <begin position="160"/>
        <end position="186"/>
    </location>
</feature>
<dbReference type="EMBL" id="JAYMYQ010000001">
    <property type="protein sequence ID" value="KAK7361387.1"/>
    <property type="molecule type" value="Genomic_DNA"/>
</dbReference>
<name>A0AAN9MZV7_CANGL</name>
<protein>
    <submittedName>
        <fullName evidence="2">Uncharacterized protein</fullName>
    </submittedName>
</protein>
<keyword evidence="1" id="KW-1133">Transmembrane helix</keyword>
<dbReference type="Proteomes" id="UP001367508">
    <property type="component" value="Unassembled WGS sequence"/>
</dbReference>
<dbReference type="AlphaFoldDB" id="A0AAN9MZV7"/>
<dbReference type="GO" id="GO:0004252">
    <property type="term" value="F:serine-type endopeptidase activity"/>
    <property type="evidence" value="ECO:0007669"/>
    <property type="project" value="TreeGrafter"/>
</dbReference>
<reference evidence="2 3" key="1">
    <citation type="submission" date="2024-01" db="EMBL/GenBank/DDBJ databases">
        <title>The genomes of 5 underutilized Papilionoideae crops provide insights into root nodulation and disease resistanc.</title>
        <authorList>
            <person name="Jiang F."/>
        </authorList>
    </citation>
    <scope>NUCLEOTIDE SEQUENCE [LARGE SCALE GENOMIC DNA]</scope>
    <source>
        <strain evidence="2">LVBAO_FW01</strain>
        <tissue evidence="2">Leaves</tissue>
    </source>
</reference>
<keyword evidence="1" id="KW-0472">Membrane</keyword>
<accession>A0AAN9MZV7</accession>